<evidence type="ECO:0000313" key="3">
    <source>
        <dbReference type="EMBL" id="BCL59437.1"/>
    </source>
</evidence>
<organism evidence="3 4">
    <name type="scientific">Desulfomarina profundi</name>
    <dbReference type="NCBI Taxonomy" id="2772557"/>
    <lineage>
        <taxon>Bacteria</taxon>
        <taxon>Pseudomonadati</taxon>
        <taxon>Thermodesulfobacteriota</taxon>
        <taxon>Desulfobulbia</taxon>
        <taxon>Desulfobulbales</taxon>
        <taxon>Desulfobulbaceae</taxon>
        <taxon>Desulfomarina</taxon>
    </lineage>
</organism>
<evidence type="ECO:0000259" key="1">
    <source>
        <dbReference type="Pfam" id="PF00534"/>
    </source>
</evidence>
<dbReference type="RefSeq" id="WP_228855672.1">
    <property type="nucleotide sequence ID" value="NZ_AP024086.1"/>
</dbReference>
<gene>
    <name evidence="3" type="ORF">DGMP_01300</name>
</gene>
<dbReference type="Pfam" id="PF13439">
    <property type="entry name" value="Glyco_transf_4"/>
    <property type="match status" value="1"/>
</dbReference>
<accession>A0A8D5JKD6</accession>
<feature type="domain" description="Glycosyl transferase family 1" evidence="1">
    <location>
        <begin position="191"/>
        <end position="347"/>
    </location>
</feature>
<protein>
    <submittedName>
        <fullName evidence="3">Glycosyl transferase</fullName>
    </submittedName>
</protein>
<dbReference type="PANTHER" id="PTHR12526">
    <property type="entry name" value="GLYCOSYLTRANSFERASE"/>
    <property type="match status" value="1"/>
</dbReference>
<dbReference type="Proteomes" id="UP000826725">
    <property type="component" value="Chromosome"/>
</dbReference>
<dbReference type="KEGG" id="dbk:DGMP_01300"/>
<dbReference type="InterPro" id="IPR028098">
    <property type="entry name" value="Glyco_trans_4-like_N"/>
</dbReference>
<feature type="domain" description="Glycosyltransferase subfamily 4-like N-terminal" evidence="2">
    <location>
        <begin position="14"/>
        <end position="174"/>
    </location>
</feature>
<proteinExistence type="predicted"/>
<name>A0A8D5JKD6_9BACT</name>
<reference evidence="3" key="1">
    <citation type="submission" date="2020-09" db="EMBL/GenBank/DDBJ databases">
        <title>Desulfogranum mesoprofundum gen. nov., sp. nov., a novel mesophilic, sulfate-reducing chemolithoautotroph isolated from a deep-sea hydrothermal vent chimney in the Suiyo Seamount.</title>
        <authorList>
            <person name="Hashimoto Y."/>
            <person name="Nakagawa S."/>
        </authorList>
    </citation>
    <scope>NUCLEOTIDE SEQUENCE</scope>
    <source>
        <strain evidence="3">KT2</strain>
    </source>
</reference>
<dbReference type="InterPro" id="IPR001296">
    <property type="entry name" value="Glyco_trans_1"/>
</dbReference>
<dbReference type="EMBL" id="AP024086">
    <property type="protein sequence ID" value="BCL59437.1"/>
    <property type="molecule type" value="Genomic_DNA"/>
</dbReference>
<dbReference type="GO" id="GO:0016757">
    <property type="term" value="F:glycosyltransferase activity"/>
    <property type="evidence" value="ECO:0007669"/>
    <property type="project" value="InterPro"/>
</dbReference>
<keyword evidence="4" id="KW-1185">Reference proteome</keyword>
<evidence type="ECO:0000259" key="2">
    <source>
        <dbReference type="Pfam" id="PF13439"/>
    </source>
</evidence>
<dbReference type="PANTHER" id="PTHR12526:SF637">
    <property type="entry name" value="GLYCOSYLTRANSFERASE EPSF-RELATED"/>
    <property type="match status" value="1"/>
</dbReference>
<evidence type="ECO:0000313" key="4">
    <source>
        <dbReference type="Proteomes" id="UP000826725"/>
    </source>
</evidence>
<dbReference type="Pfam" id="PF00534">
    <property type="entry name" value="Glycos_transf_1"/>
    <property type="match status" value="1"/>
</dbReference>
<sequence>MRILQLISSVFFFGAERVTAELSSALSHHGATVHVGILAVNDDLENIFKKVINNSKVTVIRFNGQGTLNLKTIRSISQYLKKNKIDIVHCHGYKSNLYALFARYLSQSSPLLIATNHNWIGTTSREFFYQKVDAITLRFFDKIIAVSTDVKQQMIEAGIKAQQIYIIDNGINVEDPAFKTPATESRLLLDIAQDDFVIGNIARLTPEKNHLALLHALAKFKETANLKLVLVGDGPEYETIKMTARSLGVKDQIIMTGNRDDARKLYSAFDIFVLSSTTEGLPMVLLEAMAAGIPIISSQVGAVPNIIRDGKNGLLWMPDKPGELYEAIKTLYKDSHLRKQFAETGKETVRHSFSSFFMAEEYYKQYKHCVMEEGGK</sequence>
<keyword evidence="3" id="KW-0808">Transferase</keyword>
<dbReference type="AlphaFoldDB" id="A0A8D5JKD6"/>